<dbReference type="EMBL" id="CP019477">
    <property type="protein sequence ID" value="UQC84805.1"/>
    <property type="molecule type" value="Genomic_DNA"/>
</dbReference>
<feature type="compositionally biased region" description="Basic and acidic residues" evidence="1">
    <location>
        <begin position="139"/>
        <end position="154"/>
    </location>
</feature>
<protein>
    <submittedName>
        <fullName evidence="2">Uncharacterized protein</fullName>
    </submittedName>
</protein>
<reference evidence="2" key="1">
    <citation type="journal article" date="2021" name="Mol. Plant Microbe Interact.">
        <title>Complete Genome Sequence of the Plant-Pathogenic Fungus Colletotrichum lupini.</title>
        <authorList>
            <person name="Baroncelli R."/>
            <person name="Pensec F."/>
            <person name="Da Lio D."/>
            <person name="Boufleur T."/>
            <person name="Vicente I."/>
            <person name="Sarrocco S."/>
            <person name="Picot A."/>
            <person name="Baraldi E."/>
            <person name="Sukno S."/>
            <person name="Thon M."/>
            <person name="Le Floch G."/>
        </authorList>
    </citation>
    <scope>NUCLEOTIDE SEQUENCE</scope>
    <source>
        <strain evidence="2">IMI 504893</strain>
    </source>
</reference>
<organism evidence="2 3">
    <name type="scientific">Colletotrichum lupini</name>
    <dbReference type="NCBI Taxonomy" id="145971"/>
    <lineage>
        <taxon>Eukaryota</taxon>
        <taxon>Fungi</taxon>
        <taxon>Dikarya</taxon>
        <taxon>Ascomycota</taxon>
        <taxon>Pezizomycotina</taxon>
        <taxon>Sordariomycetes</taxon>
        <taxon>Hypocreomycetidae</taxon>
        <taxon>Glomerellales</taxon>
        <taxon>Glomerellaceae</taxon>
        <taxon>Colletotrichum</taxon>
        <taxon>Colletotrichum acutatum species complex</taxon>
    </lineage>
</organism>
<dbReference type="RefSeq" id="XP_049146422.1">
    <property type="nucleotide sequence ID" value="XM_049289277.1"/>
</dbReference>
<sequence>METHEEEDCSTRPSSLSFGERRGTKPLGFLTTCSRYPIFVGSFLLGRWVAYRETTTTTTTTTTIHGPASPVYLAASFSKIREDDGFQGDSSRALLSSVNSTCVLLFAINRHANGQCDCLDTSIKESRIGAPPRAKRSKSRDEVDRRLQESKAEFLRPGPPGQEHPLPDDGVTAPSARRNKESPPGAAGLDDTRPLTLAPETPTMQKRQNPEATGGQATENRTPPNESTFTPPPTSSPSDRTFSFLKIFPNDQKKPNPDTPSAYASRHAPPQLHMNPVSNQ</sequence>
<gene>
    <name evidence="2" type="ORF">CLUP02_10301</name>
</gene>
<evidence type="ECO:0000313" key="2">
    <source>
        <dbReference type="EMBL" id="UQC84805.1"/>
    </source>
</evidence>
<evidence type="ECO:0000256" key="1">
    <source>
        <dbReference type="SAM" id="MobiDB-lite"/>
    </source>
</evidence>
<keyword evidence="3" id="KW-1185">Reference proteome</keyword>
<feature type="region of interest" description="Disordered" evidence="1">
    <location>
        <begin position="128"/>
        <end position="280"/>
    </location>
</feature>
<dbReference type="KEGG" id="clup:CLUP02_10301"/>
<feature type="compositionally biased region" description="Polar residues" evidence="1">
    <location>
        <begin position="202"/>
        <end position="221"/>
    </location>
</feature>
<name>A0A9Q8SX97_9PEZI</name>
<proteinExistence type="predicted"/>
<accession>A0A9Q8SX97</accession>
<dbReference type="Proteomes" id="UP000830671">
    <property type="component" value="Chromosome 5"/>
</dbReference>
<dbReference type="AlphaFoldDB" id="A0A9Q8SX97"/>
<dbReference type="GeneID" id="73344287"/>
<evidence type="ECO:0000313" key="3">
    <source>
        <dbReference type="Proteomes" id="UP000830671"/>
    </source>
</evidence>